<name>A0A0E9M3D3_9BACT</name>
<gene>
    <name evidence="2" type="ORF">JCM15548_14068</name>
</gene>
<protein>
    <submittedName>
        <fullName evidence="2">Uncharacterized protein</fullName>
    </submittedName>
</protein>
<feature type="signal peptide" evidence="1">
    <location>
        <begin position="1"/>
        <end position="25"/>
    </location>
</feature>
<dbReference type="EMBL" id="BAZW01000057">
    <property type="protein sequence ID" value="GAO31680.1"/>
    <property type="molecule type" value="Genomic_DNA"/>
</dbReference>
<accession>A0A0E9M3D3</accession>
<evidence type="ECO:0000256" key="1">
    <source>
        <dbReference type="SAM" id="SignalP"/>
    </source>
</evidence>
<reference evidence="2 3" key="1">
    <citation type="journal article" date="2015" name="Microbes Environ.">
        <title>Distribution and evolution of nitrogen fixation genes in the phylum bacteroidetes.</title>
        <authorList>
            <person name="Inoue J."/>
            <person name="Oshima K."/>
            <person name="Suda W."/>
            <person name="Sakamoto M."/>
            <person name="Iino T."/>
            <person name="Noda S."/>
            <person name="Hongoh Y."/>
            <person name="Hattori M."/>
            <person name="Ohkuma M."/>
        </authorList>
    </citation>
    <scope>NUCLEOTIDE SEQUENCE [LARGE SCALE GENOMIC DNA]</scope>
    <source>
        <strain evidence="2">JCM 15548</strain>
    </source>
</reference>
<dbReference type="OrthoDB" id="1112197at2"/>
<keyword evidence="1" id="KW-0732">Signal</keyword>
<keyword evidence="3" id="KW-1185">Reference proteome</keyword>
<evidence type="ECO:0000313" key="3">
    <source>
        <dbReference type="Proteomes" id="UP000032900"/>
    </source>
</evidence>
<dbReference type="AlphaFoldDB" id="A0A0E9M3D3"/>
<feature type="chain" id="PRO_5002428765" evidence="1">
    <location>
        <begin position="26"/>
        <end position="482"/>
    </location>
</feature>
<evidence type="ECO:0000313" key="2">
    <source>
        <dbReference type="EMBL" id="GAO31680.1"/>
    </source>
</evidence>
<comment type="caution">
    <text evidence="2">The sequence shown here is derived from an EMBL/GenBank/DDBJ whole genome shotgun (WGS) entry which is preliminary data.</text>
</comment>
<dbReference type="Proteomes" id="UP000032900">
    <property type="component" value="Unassembled WGS sequence"/>
</dbReference>
<dbReference type="RefSeq" id="WP_062127933.1">
    <property type="nucleotide sequence ID" value="NZ_BAZW01000057.1"/>
</dbReference>
<sequence length="482" mass="52322">MKKIYIVKLSSFIVLSCFFYNSSFANYISKANFEGDYENPSAWNTDQWPNRPPSMDGNVSDAALDISKGAIITRNGDFNPVTVTVKGTFIVDGNYTNNQWGGVTIEKDGKLEIFGDLIGSAGITVKKGGVLLVHGNLSSTGSGITSHGDIIVVGNFSTSSNTTVQNNGNLIVGGDFTHDGGGFSINGNANDTKVYILNPDAVVTGPDWSVIQNPEMVGDLEDFQADEPNSPLGDIVNEVVVSVVLGLQWKTDIDNNSWRIATNWSGNKVPVATSNVRIKSSEFYPVILATDELVEVKNLIIEEGASLTLAPGAQLTVNGKLTVKVGGRLLLEHEYGEGKMASLITKGEVEGEVETKLTLPQNQWFYIGSSRKEAVFSDFGAGNDGVIINVYRAGNWWGIKSGLAARSLRPIEGITTNYLPAEGDQDRVITYTGELNNVAVSRTFDESGYHLMANPYPSFIDWKIRRLLKDQRLMEPCGIEVK</sequence>
<organism evidence="2 3">
    <name type="scientific">Geofilum rubicundum JCM 15548</name>
    <dbReference type="NCBI Taxonomy" id="1236989"/>
    <lineage>
        <taxon>Bacteria</taxon>
        <taxon>Pseudomonadati</taxon>
        <taxon>Bacteroidota</taxon>
        <taxon>Bacteroidia</taxon>
        <taxon>Marinilabiliales</taxon>
        <taxon>Marinilabiliaceae</taxon>
        <taxon>Geofilum</taxon>
    </lineage>
</organism>
<proteinExistence type="predicted"/>